<keyword evidence="5" id="KW-1185">Reference proteome</keyword>
<dbReference type="Proteomes" id="UP001215280">
    <property type="component" value="Unassembled WGS sequence"/>
</dbReference>
<feature type="repeat" description="WD" evidence="3">
    <location>
        <begin position="44"/>
        <end position="84"/>
    </location>
</feature>
<evidence type="ECO:0000313" key="5">
    <source>
        <dbReference type="Proteomes" id="UP001215280"/>
    </source>
</evidence>
<reference evidence="4" key="1">
    <citation type="submission" date="2023-03" db="EMBL/GenBank/DDBJ databases">
        <title>Massive genome expansion in bonnet fungi (Mycena s.s.) driven by repeated elements and novel gene families across ecological guilds.</title>
        <authorList>
            <consortium name="Lawrence Berkeley National Laboratory"/>
            <person name="Harder C.B."/>
            <person name="Miyauchi S."/>
            <person name="Viragh M."/>
            <person name="Kuo A."/>
            <person name="Thoen E."/>
            <person name="Andreopoulos B."/>
            <person name="Lu D."/>
            <person name="Skrede I."/>
            <person name="Drula E."/>
            <person name="Henrissat B."/>
            <person name="Morin E."/>
            <person name="Kohler A."/>
            <person name="Barry K."/>
            <person name="LaButti K."/>
            <person name="Morin E."/>
            <person name="Salamov A."/>
            <person name="Lipzen A."/>
            <person name="Mereny Z."/>
            <person name="Hegedus B."/>
            <person name="Baldrian P."/>
            <person name="Stursova M."/>
            <person name="Weitz H."/>
            <person name="Taylor A."/>
            <person name="Grigoriev I.V."/>
            <person name="Nagy L.G."/>
            <person name="Martin F."/>
            <person name="Kauserud H."/>
        </authorList>
    </citation>
    <scope>NUCLEOTIDE SEQUENCE</scope>
    <source>
        <strain evidence="4">CBHHK188m</strain>
    </source>
</reference>
<dbReference type="Gene3D" id="2.130.10.10">
    <property type="entry name" value="YVTN repeat-like/Quinoprotein amine dehydrogenase"/>
    <property type="match status" value="2"/>
</dbReference>
<evidence type="ECO:0000256" key="1">
    <source>
        <dbReference type="ARBA" id="ARBA00022574"/>
    </source>
</evidence>
<sequence length="409" mass="45547">MVTKEEEHQRQRLTIKILAPEGAALSARFLITAMFRNYRPEGKLLGHSGAVYSIVATDDGKFLASGRNDGTRIWDLQRMTQIPNRPASSGIRGATTAIAWTNLDDDPGEMLFYGTITGFLISWRQVPGREGFREIFCKRLAQPSEVTALAFDTTSNRLAVCNYNSSVQIYTLASSAKPCKTFAVNIANFIPKKVHFGAMRGNERELLVFGLHDGKIRTLTGSSEIDSSSEPWEIGVHIGDAAVDTRRMTVCIDDTEHGAILYRLDDHQRVKTFPVPVTQAKRPRQVRFLDDSRAIVIGSDHGIVYIFDRRTGDIIDKLAVRGESWVQTLATMDCGVPTIFLAKSGEDSGRNNIMIWRKKAEHRFGSGLSETVIALFQVSMLLASLAFAYQNSEHRGFLPPLLQSFEFAL</sequence>
<dbReference type="PANTHER" id="PTHR19848:SF8">
    <property type="entry name" value="F-BOX AND WD REPEAT DOMAIN CONTAINING 7"/>
    <property type="match status" value="1"/>
</dbReference>
<dbReference type="PROSITE" id="PS50082">
    <property type="entry name" value="WD_REPEATS_2"/>
    <property type="match status" value="1"/>
</dbReference>
<organism evidence="4 5">
    <name type="scientific">Mycena maculata</name>
    <dbReference type="NCBI Taxonomy" id="230809"/>
    <lineage>
        <taxon>Eukaryota</taxon>
        <taxon>Fungi</taxon>
        <taxon>Dikarya</taxon>
        <taxon>Basidiomycota</taxon>
        <taxon>Agaricomycotina</taxon>
        <taxon>Agaricomycetes</taxon>
        <taxon>Agaricomycetidae</taxon>
        <taxon>Agaricales</taxon>
        <taxon>Marasmiineae</taxon>
        <taxon>Mycenaceae</taxon>
        <taxon>Mycena</taxon>
    </lineage>
</organism>
<dbReference type="PANTHER" id="PTHR19848">
    <property type="entry name" value="WD40 REPEAT PROTEIN"/>
    <property type="match status" value="1"/>
</dbReference>
<gene>
    <name evidence="4" type="ORF">DFH07DRAFT_968186</name>
</gene>
<evidence type="ECO:0000313" key="4">
    <source>
        <dbReference type="EMBL" id="KAJ7732909.1"/>
    </source>
</evidence>
<dbReference type="SUPFAM" id="SSF50978">
    <property type="entry name" value="WD40 repeat-like"/>
    <property type="match status" value="1"/>
</dbReference>
<dbReference type="EMBL" id="JARJLG010000171">
    <property type="protein sequence ID" value="KAJ7732909.1"/>
    <property type="molecule type" value="Genomic_DNA"/>
</dbReference>
<name>A0AAD7MUA2_9AGAR</name>
<accession>A0AAD7MUA2</accession>
<dbReference type="SMART" id="SM00320">
    <property type="entry name" value="WD40"/>
    <property type="match status" value="3"/>
</dbReference>
<keyword evidence="2" id="KW-0677">Repeat</keyword>
<evidence type="ECO:0000256" key="3">
    <source>
        <dbReference type="PROSITE-ProRule" id="PRU00221"/>
    </source>
</evidence>
<evidence type="ECO:0000256" key="2">
    <source>
        <dbReference type="ARBA" id="ARBA00022737"/>
    </source>
</evidence>
<dbReference type="Pfam" id="PF00400">
    <property type="entry name" value="WD40"/>
    <property type="match status" value="1"/>
</dbReference>
<dbReference type="AlphaFoldDB" id="A0AAD7MUA2"/>
<dbReference type="InterPro" id="IPR036322">
    <property type="entry name" value="WD40_repeat_dom_sf"/>
</dbReference>
<proteinExistence type="predicted"/>
<comment type="caution">
    <text evidence="4">The sequence shown here is derived from an EMBL/GenBank/DDBJ whole genome shotgun (WGS) entry which is preliminary data.</text>
</comment>
<keyword evidence="1 3" id="KW-0853">WD repeat</keyword>
<dbReference type="InterPro" id="IPR015943">
    <property type="entry name" value="WD40/YVTN_repeat-like_dom_sf"/>
</dbReference>
<protein>
    <submittedName>
        <fullName evidence="4">WD40-repeat-containing domain protein</fullName>
    </submittedName>
</protein>
<dbReference type="InterPro" id="IPR001680">
    <property type="entry name" value="WD40_rpt"/>
</dbReference>